<dbReference type="InterPro" id="IPR002509">
    <property type="entry name" value="NODB_dom"/>
</dbReference>
<name>A0ABQ0C679_9PROT</name>
<dbReference type="InterPro" id="IPR051398">
    <property type="entry name" value="Polysacch_Deacetylase"/>
</dbReference>
<comment type="subcellular location">
    <subcellularLocation>
        <location evidence="1">Secreted</location>
    </subcellularLocation>
</comment>
<feature type="domain" description="NodB homology" evidence="3">
    <location>
        <begin position="81"/>
        <end position="324"/>
    </location>
</feature>
<dbReference type="EMBL" id="BAAFGK010000002">
    <property type="protein sequence ID" value="GAB0056396.1"/>
    <property type="molecule type" value="Genomic_DNA"/>
</dbReference>
<reference evidence="4 5" key="1">
    <citation type="submission" date="2024-09" db="EMBL/GenBank/DDBJ databases">
        <title>Draft genome sequence of Candidatus Magnetaquicoccaceae bacterium FCR-1.</title>
        <authorList>
            <person name="Shimoshige H."/>
            <person name="Shimamura S."/>
            <person name="Taoka A."/>
            <person name="Kobayashi H."/>
            <person name="Maekawa T."/>
        </authorList>
    </citation>
    <scope>NUCLEOTIDE SEQUENCE [LARGE SCALE GENOMIC DNA]</scope>
    <source>
        <strain evidence="4 5">FCR-1</strain>
    </source>
</reference>
<dbReference type="SUPFAM" id="SSF88713">
    <property type="entry name" value="Glycoside hydrolase/deacetylase"/>
    <property type="match status" value="1"/>
</dbReference>
<dbReference type="PANTHER" id="PTHR34216:SF3">
    <property type="entry name" value="POLY-BETA-1,6-N-ACETYL-D-GLUCOSAMINE N-DEACETYLASE"/>
    <property type="match status" value="1"/>
</dbReference>
<evidence type="ECO:0000256" key="2">
    <source>
        <dbReference type="ARBA" id="ARBA00022729"/>
    </source>
</evidence>
<comment type="caution">
    <text evidence="4">The sequence shown here is derived from an EMBL/GenBank/DDBJ whole genome shotgun (WGS) entry which is preliminary data.</text>
</comment>
<keyword evidence="5" id="KW-1185">Reference proteome</keyword>
<proteinExistence type="predicted"/>
<accession>A0ABQ0C679</accession>
<dbReference type="RefSeq" id="WP_420904105.1">
    <property type="nucleotide sequence ID" value="NZ_BAAFGK010000002.1"/>
</dbReference>
<dbReference type="CDD" id="cd10918">
    <property type="entry name" value="CE4_NodB_like_5s_6s"/>
    <property type="match status" value="1"/>
</dbReference>
<protein>
    <recommendedName>
        <fullName evidence="3">NodB homology domain-containing protein</fullName>
    </recommendedName>
</protein>
<sequence length="324" mass="36643">MGARFGLSMERWLRPPAGVYILAYHSVVDPERRQSWEHHYRKGEVTVQTLERQLATLLTWMTPLPLSQVPTLWERGGPDRPYLVVTFDDGFENNRRLADPVLRRLGIRATLFVNGAFADHREVFYRIPAAMLVGMGHAGALSTALRSALPETPWSADPQELFNQTKSRYVPEIMESVVLAVFAERIGPWRDLGVHLSVDGVRALHRSGWEIGNHTSSHRILSTLTTPEVVRAIEGNETFWRQAGVPLIPFLAYPVGRASDVHAGVWDYLNTRPELHGLFCGGGVNVRASRGEWLRFNLGRAERREEILARLRDELARTRVSLSV</sequence>
<organism evidence="4 5">
    <name type="scientific">Candidatus Magnetaquiglobus chichijimensis</name>
    <dbReference type="NCBI Taxonomy" id="3141448"/>
    <lineage>
        <taxon>Bacteria</taxon>
        <taxon>Pseudomonadati</taxon>
        <taxon>Pseudomonadota</taxon>
        <taxon>Magnetococcia</taxon>
        <taxon>Magnetococcales</taxon>
        <taxon>Candidatus Magnetaquicoccaceae</taxon>
        <taxon>Candidatus Magnetaquiglobus</taxon>
    </lineage>
</organism>
<dbReference type="Proteomes" id="UP001628193">
    <property type="component" value="Unassembled WGS sequence"/>
</dbReference>
<gene>
    <name evidence="4" type="ORF">SIID45300_00702</name>
</gene>
<dbReference type="PANTHER" id="PTHR34216">
    <property type="match status" value="1"/>
</dbReference>
<evidence type="ECO:0000256" key="1">
    <source>
        <dbReference type="ARBA" id="ARBA00004613"/>
    </source>
</evidence>
<dbReference type="Gene3D" id="3.20.20.370">
    <property type="entry name" value="Glycoside hydrolase/deacetylase"/>
    <property type="match status" value="1"/>
</dbReference>
<evidence type="ECO:0000259" key="3">
    <source>
        <dbReference type="PROSITE" id="PS51677"/>
    </source>
</evidence>
<evidence type="ECO:0000313" key="5">
    <source>
        <dbReference type="Proteomes" id="UP001628193"/>
    </source>
</evidence>
<evidence type="ECO:0000313" key="4">
    <source>
        <dbReference type="EMBL" id="GAB0056396.1"/>
    </source>
</evidence>
<dbReference type="InterPro" id="IPR011330">
    <property type="entry name" value="Glyco_hydro/deAcase_b/a-brl"/>
</dbReference>
<keyword evidence="2" id="KW-0732">Signal</keyword>
<dbReference type="Pfam" id="PF01522">
    <property type="entry name" value="Polysacc_deac_1"/>
    <property type="match status" value="1"/>
</dbReference>
<dbReference type="PROSITE" id="PS51677">
    <property type="entry name" value="NODB"/>
    <property type="match status" value="1"/>
</dbReference>